<comment type="caution">
    <text evidence="2">The sequence shown here is derived from an EMBL/GenBank/DDBJ whole genome shotgun (WGS) entry which is preliminary data.</text>
</comment>
<reference evidence="3" key="1">
    <citation type="journal article" date="2015" name="Nat. Genet.">
        <title>The genome and transcriptome of the zoonotic hookworm Ancylostoma ceylanicum identify infection-specific gene families.</title>
        <authorList>
            <person name="Schwarz E.M."/>
            <person name="Hu Y."/>
            <person name="Antoshechkin I."/>
            <person name="Miller M.M."/>
            <person name="Sternberg P.W."/>
            <person name="Aroian R.V."/>
        </authorList>
    </citation>
    <scope>NUCLEOTIDE SEQUENCE</scope>
    <source>
        <strain evidence="3">HY135</strain>
    </source>
</reference>
<dbReference type="PROSITE" id="PS50896">
    <property type="entry name" value="LISH"/>
    <property type="match status" value="1"/>
</dbReference>
<organism evidence="2 3">
    <name type="scientific">Ancylostoma ceylanicum</name>
    <dbReference type="NCBI Taxonomy" id="53326"/>
    <lineage>
        <taxon>Eukaryota</taxon>
        <taxon>Metazoa</taxon>
        <taxon>Ecdysozoa</taxon>
        <taxon>Nematoda</taxon>
        <taxon>Chromadorea</taxon>
        <taxon>Rhabditida</taxon>
        <taxon>Rhabditina</taxon>
        <taxon>Rhabditomorpha</taxon>
        <taxon>Strongyloidea</taxon>
        <taxon>Ancylostomatidae</taxon>
        <taxon>Ancylostomatinae</taxon>
        <taxon>Ancylostoma</taxon>
    </lineage>
</organism>
<evidence type="ECO:0000313" key="3">
    <source>
        <dbReference type="Proteomes" id="UP000024635"/>
    </source>
</evidence>
<sequence>MDSSGTASHLTPGMPASTAHISSTQAGIDELSEKQLTPEVLQILMTFLRKNGLSETEEALSKEANNLLVMSEDVSVSSTFPSSEALLSEFESLVQFVDSSFDFFQAEFSLLLFPVFAHSYIKLLIESSVNNAKEFFKRYCKRIPAPYEELVYKLERLQTAQQAQADSYVQLLMTTDVMVGDSVVRILEENGYRADPPKTWLPYSTKDGMSLVLPYVAAGLARKLSHVVKDSGVPIRLVFRVPPTLEDLLTSTRIYENKCPGADCRYCSGEKICELRGTEYLLTCSGCGEKYIGETI</sequence>
<dbReference type="Gene3D" id="1.25.40.500">
    <property type="entry name" value="TFIID subunit TAF5, NTD2 domain"/>
    <property type="match status" value="1"/>
</dbReference>
<gene>
    <name evidence="2" type="primary">Acey_s0501.g2593</name>
    <name evidence="2" type="ORF">Y032_0501g2593</name>
</gene>
<feature type="domain" description="TFIID subunit TAF5 NTD2" evidence="1">
    <location>
        <begin position="84"/>
        <end position="174"/>
    </location>
</feature>
<dbReference type="AlphaFoldDB" id="A0A016WVX3"/>
<dbReference type="SUPFAM" id="SSF160897">
    <property type="entry name" value="Taf5 N-terminal domain-like"/>
    <property type="match status" value="1"/>
</dbReference>
<evidence type="ECO:0000313" key="2">
    <source>
        <dbReference type="EMBL" id="EYC43158.1"/>
    </source>
</evidence>
<dbReference type="InterPro" id="IPR007582">
    <property type="entry name" value="TFIID_NTD2"/>
</dbReference>
<evidence type="ECO:0000259" key="1">
    <source>
        <dbReference type="Pfam" id="PF04494"/>
    </source>
</evidence>
<name>A0A016WVX3_9BILA</name>
<dbReference type="EMBL" id="JARK01000101">
    <property type="protein sequence ID" value="EYC43158.1"/>
    <property type="molecule type" value="Genomic_DNA"/>
</dbReference>
<keyword evidence="3" id="KW-1185">Reference proteome</keyword>
<dbReference type="InterPro" id="IPR037264">
    <property type="entry name" value="TFIID_NTD2_sf"/>
</dbReference>
<dbReference type="InterPro" id="IPR006594">
    <property type="entry name" value="LisH"/>
</dbReference>
<proteinExistence type="predicted"/>
<accession>A0A016WVX3</accession>
<protein>
    <recommendedName>
        <fullName evidence="1">TFIID subunit TAF5 NTD2 domain-containing protein</fullName>
    </recommendedName>
</protein>
<dbReference type="Pfam" id="PF04494">
    <property type="entry name" value="TFIID_NTD2"/>
    <property type="match status" value="1"/>
</dbReference>
<dbReference type="STRING" id="53326.A0A016WVX3"/>
<dbReference type="OrthoDB" id="10266330at2759"/>
<dbReference type="Proteomes" id="UP000024635">
    <property type="component" value="Unassembled WGS sequence"/>
</dbReference>